<dbReference type="Proteomes" id="UP000472264">
    <property type="component" value="Chromosome 15"/>
</dbReference>
<name>A0A665T3L4_ECHNA</name>
<reference evidence="2" key="2">
    <citation type="submission" date="2025-08" db="UniProtKB">
        <authorList>
            <consortium name="Ensembl"/>
        </authorList>
    </citation>
    <scope>IDENTIFICATION</scope>
</reference>
<evidence type="ECO:0000256" key="1">
    <source>
        <dbReference type="SAM" id="MobiDB-lite"/>
    </source>
</evidence>
<evidence type="ECO:0000313" key="3">
    <source>
        <dbReference type="Proteomes" id="UP000472264"/>
    </source>
</evidence>
<reference evidence="2" key="3">
    <citation type="submission" date="2025-09" db="UniProtKB">
        <authorList>
            <consortium name="Ensembl"/>
        </authorList>
    </citation>
    <scope>IDENTIFICATION</scope>
</reference>
<feature type="region of interest" description="Disordered" evidence="1">
    <location>
        <begin position="375"/>
        <end position="401"/>
    </location>
</feature>
<reference evidence="2" key="1">
    <citation type="submission" date="2021-04" db="EMBL/GenBank/DDBJ databases">
        <authorList>
            <consortium name="Wellcome Sanger Institute Data Sharing"/>
        </authorList>
    </citation>
    <scope>NUCLEOTIDE SEQUENCE [LARGE SCALE GENOMIC DNA]</scope>
</reference>
<dbReference type="InParanoid" id="A0A665T3L4"/>
<dbReference type="Ensembl" id="ENSENLT00000004423.1">
    <property type="protein sequence ID" value="ENSENLP00000004179.1"/>
    <property type="gene ID" value="ENSENLG00000002077.1"/>
</dbReference>
<organism evidence="2 3">
    <name type="scientific">Echeneis naucrates</name>
    <name type="common">Live sharksucker</name>
    <dbReference type="NCBI Taxonomy" id="173247"/>
    <lineage>
        <taxon>Eukaryota</taxon>
        <taxon>Metazoa</taxon>
        <taxon>Chordata</taxon>
        <taxon>Craniata</taxon>
        <taxon>Vertebrata</taxon>
        <taxon>Euteleostomi</taxon>
        <taxon>Actinopterygii</taxon>
        <taxon>Neopterygii</taxon>
        <taxon>Teleostei</taxon>
        <taxon>Neoteleostei</taxon>
        <taxon>Acanthomorphata</taxon>
        <taxon>Carangaria</taxon>
        <taxon>Carangiformes</taxon>
        <taxon>Echeneidae</taxon>
        <taxon>Echeneis</taxon>
    </lineage>
</organism>
<evidence type="ECO:0000313" key="2">
    <source>
        <dbReference type="Ensembl" id="ENSENLP00000004179.1"/>
    </source>
</evidence>
<proteinExistence type="predicted"/>
<accession>A0A665T3L4</accession>
<feature type="region of interest" description="Disordered" evidence="1">
    <location>
        <begin position="277"/>
        <end position="321"/>
    </location>
</feature>
<keyword evidence="3" id="KW-1185">Reference proteome</keyword>
<feature type="compositionally biased region" description="Low complexity" evidence="1">
    <location>
        <begin position="308"/>
        <end position="319"/>
    </location>
</feature>
<sequence>MNKRFEQSERHFVLIFLTELLPSVDRTVLHLRHLLRLLRPMEAQRWKRQSLSEFQLRTRCLSEREKAERDRGGTDKSVSLASTCRLLTDRQYVMRRPLFCAETSILKKSQEVRTFKVTDESDAKLNEFTSFQFFKGRVITIKPTLGSAESGLFSSILEVHRSPKPPQRPHLSSPVLNPTYTPRSGHWRSGQMGMGGGGGTKRKTMSPHQENYWACAIPKTGPPSPDRLSVDWEPDREYQALLDYTYPLRPPQGGGTLCQDLQDSGIELDHPCSATSLSGLDLSVKSPPGGRRGSPDHLGLTRSSGLCSTPSPLTEPPSLHYSLDSGGPYRYQRCPPPLSCLPPLEVTATIGQPVSASWESLEPGTMSIQSSVALKEDAEGEGGGGEEMSPAQTAGSVMGVDPVRGGLSRSGLREVEVLMEQLRGLSLPGSQKSNEGELEQSDSLMQQIQVFCSHLELLIQQLYSVSEKMELLAPPTTDIGSVKSCLADYQVRPVFNFCCSKEWRDRKLQFPHRLGLVVRVSRE</sequence>
<feature type="region of interest" description="Disordered" evidence="1">
    <location>
        <begin position="161"/>
        <end position="205"/>
    </location>
</feature>
<dbReference type="AlphaFoldDB" id="A0A665T3L4"/>
<protein>
    <submittedName>
        <fullName evidence="2">Uncharacterized protein</fullName>
    </submittedName>
</protein>